<keyword evidence="2" id="KW-0408">Iron</keyword>
<gene>
    <name evidence="5" type="ORF">IAA55_06585</name>
</gene>
<evidence type="ECO:0000256" key="1">
    <source>
        <dbReference type="ARBA" id="ARBA00022723"/>
    </source>
</evidence>
<dbReference type="EMBL" id="DVHM01000103">
    <property type="protein sequence ID" value="HIR70929.1"/>
    <property type="molecule type" value="Genomic_DNA"/>
</dbReference>
<dbReference type="SUPFAM" id="SSF52218">
    <property type="entry name" value="Flavoproteins"/>
    <property type="match status" value="1"/>
</dbReference>
<evidence type="ECO:0000313" key="6">
    <source>
        <dbReference type="Proteomes" id="UP000823912"/>
    </source>
</evidence>
<feature type="domain" description="4Fe-4S ferredoxin-type" evidence="4">
    <location>
        <begin position="205"/>
        <end position="231"/>
    </location>
</feature>
<proteinExistence type="predicted"/>
<accession>A0A9D1E9L0</accession>
<dbReference type="SUPFAM" id="SSF54862">
    <property type="entry name" value="4Fe-4S ferredoxins"/>
    <property type="match status" value="1"/>
</dbReference>
<sequence>MAVYEIVFSPTGGTQKVADCVTDVLSEDKKFIDLSGRFTTFSDFAFSEEDLCVFAVPSFGGRVPEVCRQRISEMIGCGAQAILIAVYGNRAYEDTLLELREILTDQNFRCIAAISAVAEHSIMHQFATGRPDERDYRQLTEFAQQIKNRLKNRAEEPDLRVPGNYPYREYNGVPMKPKADETCTNCGVCVQQCPVGAIPEEHPGETDPNLCITCMRCVAICPEHARSLDPKIVGASAKAMEPVCSVYKENELFF</sequence>
<dbReference type="InterPro" id="IPR029039">
    <property type="entry name" value="Flavoprotein-like_sf"/>
</dbReference>
<evidence type="ECO:0000259" key="4">
    <source>
        <dbReference type="PROSITE" id="PS51379"/>
    </source>
</evidence>
<evidence type="ECO:0000313" key="5">
    <source>
        <dbReference type="EMBL" id="HIR70929.1"/>
    </source>
</evidence>
<reference evidence="5" key="1">
    <citation type="submission" date="2020-10" db="EMBL/GenBank/DDBJ databases">
        <authorList>
            <person name="Gilroy R."/>
        </authorList>
    </citation>
    <scope>NUCLEOTIDE SEQUENCE</scope>
    <source>
        <strain evidence="5">ChiSjej5B23-6657</strain>
    </source>
</reference>
<dbReference type="InterPro" id="IPR017896">
    <property type="entry name" value="4Fe4S_Fe-S-bd"/>
</dbReference>
<organism evidence="5 6">
    <name type="scientific">Candidatus Pullilachnospira gallistercoris</name>
    <dbReference type="NCBI Taxonomy" id="2840911"/>
    <lineage>
        <taxon>Bacteria</taxon>
        <taxon>Bacillati</taxon>
        <taxon>Bacillota</taxon>
        <taxon>Clostridia</taxon>
        <taxon>Lachnospirales</taxon>
        <taxon>Lachnospiraceae</taxon>
        <taxon>Lachnospiraceae incertae sedis</taxon>
        <taxon>Candidatus Pullilachnospira</taxon>
    </lineage>
</organism>
<dbReference type="Gene3D" id="3.40.50.360">
    <property type="match status" value="1"/>
</dbReference>
<protein>
    <submittedName>
        <fullName evidence="5">4Fe-4S binding protein</fullName>
    </submittedName>
</protein>
<dbReference type="InterPro" id="IPR017900">
    <property type="entry name" value="4Fe4S_Fe_S_CS"/>
</dbReference>
<evidence type="ECO:0000256" key="3">
    <source>
        <dbReference type="ARBA" id="ARBA00023014"/>
    </source>
</evidence>
<dbReference type="GO" id="GO:0046872">
    <property type="term" value="F:metal ion binding"/>
    <property type="evidence" value="ECO:0007669"/>
    <property type="project" value="UniProtKB-KW"/>
</dbReference>
<dbReference type="Pfam" id="PF13187">
    <property type="entry name" value="Fer4_9"/>
    <property type="match status" value="1"/>
</dbReference>
<keyword evidence="1" id="KW-0479">Metal-binding</keyword>
<feature type="domain" description="4Fe-4S ferredoxin-type" evidence="4">
    <location>
        <begin position="175"/>
        <end position="203"/>
    </location>
</feature>
<dbReference type="Proteomes" id="UP000823912">
    <property type="component" value="Unassembled WGS sequence"/>
</dbReference>
<evidence type="ECO:0000256" key="2">
    <source>
        <dbReference type="ARBA" id="ARBA00023004"/>
    </source>
</evidence>
<name>A0A9D1E9L0_9FIRM</name>
<reference evidence="5" key="2">
    <citation type="journal article" date="2021" name="PeerJ">
        <title>Extensive microbial diversity within the chicken gut microbiome revealed by metagenomics and culture.</title>
        <authorList>
            <person name="Gilroy R."/>
            <person name="Ravi A."/>
            <person name="Getino M."/>
            <person name="Pursley I."/>
            <person name="Horton D.L."/>
            <person name="Alikhan N.F."/>
            <person name="Baker D."/>
            <person name="Gharbi K."/>
            <person name="Hall N."/>
            <person name="Watson M."/>
            <person name="Adriaenssens E.M."/>
            <person name="Foster-Nyarko E."/>
            <person name="Jarju S."/>
            <person name="Secka A."/>
            <person name="Antonio M."/>
            <person name="Oren A."/>
            <person name="Chaudhuri R.R."/>
            <person name="La Ragione R."/>
            <person name="Hildebrand F."/>
            <person name="Pallen M.J."/>
        </authorList>
    </citation>
    <scope>NUCLEOTIDE SEQUENCE</scope>
    <source>
        <strain evidence="5">ChiSjej5B23-6657</strain>
    </source>
</reference>
<dbReference type="Gene3D" id="3.30.70.20">
    <property type="match status" value="1"/>
</dbReference>
<comment type="caution">
    <text evidence="5">The sequence shown here is derived from an EMBL/GenBank/DDBJ whole genome shotgun (WGS) entry which is preliminary data.</text>
</comment>
<keyword evidence="3" id="KW-0411">Iron-sulfur</keyword>
<dbReference type="PROSITE" id="PS00198">
    <property type="entry name" value="4FE4S_FER_1"/>
    <property type="match status" value="2"/>
</dbReference>
<dbReference type="PROSITE" id="PS51379">
    <property type="entry name" value="4FE4S_FER_2"/>
    <property type="match status" value="2"/>
</dbReference>
<dbReference type="AlphaFoldDB" id="A0A9D1E9L0"/>
<dbReference type="GO" id="GO:0051536">
    <property type="term" value="F:iron-sulfur cluster binding"/>
    <property type="evidence" value="ECO:0007669"/>
    <property type="project" value="UniProtKB-KW"/>
</dbReference>